<dbReference type="CDD" id="cd14688">
    <property type="entry name" value="bZIP_YAP"/>
    <property type="match status" value="1"/>
</dbReference>
<keyword evidence="4" id="KW-1185">Reference proteome</keyword>
<reference evidence="3 4" key="1">
    <citation type="journal article" date="2024" name="IMA Fungus">
        <title>IMA Genome - F19 : A genome assembly and annotation guide to empower mycologists, including annotated draft genome sequences of Ceratocystis pirilliformis, Diaporthe australafricana, Fusarium ophioides, Paecilomyces lecythidis, and Sporothrix stenoceras.</title>
        <authorList>
            <person name="Aylward J."/>
            <person name="Wilson A.M."/>
            <person name="Visagie C.M."/>
            <person name="Spraker J."/>
            <person name="Barnes I."/>
            <person name="Buitendag C."/>
            <person name="Ceriani C."/>
            <person name="Del Mar Angel L."/>
            <person name="du Plessis D."/>
            <person name="Fuchs T."/>
            <person name="Gasser K."/>
            <person name="Kramer D."/>
            <person name="Li W."/>
            <person name="Munsamy K."/>
            <person name="Piso A."/>
            <person name="Price J.L."/>
            <person name="Sonnekus B."/>
            <person name="Thomas C."/>
            <person name="van der Nest A."/>
            <person name="van Dijk A."/>
            <person name="van Heerden A."/>
            <person name="van Vuuren N."/>
            <person name="Yilmaz N."/>
            <person name="Duong T.A."/>
            <person name="van der Merwe N.A."/>
            <person name="Wingfield M.J."/>
            <person name="Wingfield B.D."/>
        </authorList>
    </citation>
    <scope>NUCLEOTIDE SEQUENCE [LARGE SCALE GENOMIC DNA]</scope>
    <source>
        <strain evidence="3 4">CMW 5346</strain>
    </source>
</reference>
<dbReference type="PANTHER" id="PTHR42070">
    <property type="entry name" value="FILAMENT ASSOCIATED PROTEIN, PUTATIVE (AFU_ORTHOLOGUE AFUA_8G06630)-RELATED"/>
    <property type="match status" value="1"/>
</dbReference>
<evidence type="ECO:0000313" key="3">
    <source>
        <dbReference type="EMBL" id="KAL1890773.1"/>
    </source>
</evidence>
<dbReference type="PANTHER" id="PTHR42070:SF1">
    <property type="entry name" value="FILAMENT ASSOCIATED PROTEIN, PUTATIVE (AFU_ORTHOLOGUE AFUA_8G06630)-RELATED"/>
    <property type="match status" value="1"/>
</dbReference>
<gene>
    <name evidence="3" type="ORF">Sste5346_008098</name>
</gene>
<accession>A0ABR3YSD2</accession>
<sequence>MPRKNNKTPEVKVLLRENQRRARARQKELIEDMRQRLRTYENEGVQASLDMQSAARAVAAENRCLRTLLAQYGMSYEAVDEFLRNNGVGRTTIPAAGPPAMPQDTLREIPQDISQDRPKDAPRESPPGTFSPCTTTTPISPRDLSRAPSPGTLMDCDIAASIVADLHGHGDHNLARTTLGCSTGSCSVKTTQVFSIIDRAT</sequence>
<evidence type="ECO:0000313" key="4">
    <source>
        <dbReference type="Proteomes" id="UP001583186"/>
    </source>
</evidence>
<organism evidence="3 4">
    <name type="scientific">Sporothrix stenoceras</name>
    <dbReference type="NCBI Taxonomy" id="5173"/>
    <lineage>
        <taxon>Eukaryota</taxon>
        <taxon>Fungi</taxon>
        <taxon>Dikarya</taxon>
        <taxon>Ascomycota</taxon>
        <taxon>Pezizomycotina</taxon>
        <taxon>Sordariomycetes</taxon>
        <taxon>Sordariomycetidae</taxon>
        <taxon>Ophiostomatales</taxon>
        <taxon>Ophiostomataceae</taxon>
        <taxon>Sporothrix</taxon>
    </lineage>
</organism>
<feature type="compositionally biased region" description="Basic and acidic residues" evidence="2">
    <location>
        <begin position="113"/>
        <end position="123"/>
    </location>
</feature>
<keyword evidence="1" id="KW-0175">Coiled coil</keyword>
<dbReference type="EMBL" id="JAWCUI010000059">
    <property type="protein sequence ID" value="KAL1890773.1"/>
    <property type="molecule type" value="Genomic_DNA"/>
</dbReference>
<comment type="caution">
    <text evidence="3">The sequence shown here is derived from an EMBL/GenBank/DDBJ whole genome shotgun (WGS) entry which is preliminary data.</text>
</comment>
<name>A0ABR3YSD2_9PEZI</name>
<feature type="coiled-coil region" evidence="1">
    <location>
        <begin position="16"/>
        <end position="43"/>
    </location>
</feature>
<protein>
    <recommendedName>
        <fullName evidence="5">Bzip transcription factor</fullName>
    </recommendedName>
</protein>
<evidence type="ECO:0008006" key="5">
    <source>
        <dbReference type="Google" id="ProtNLM"/>
    </source>
</evidence>
<dbReference type="Proteomes" id="UP001583186">
    <property type="component" value="Unassembled WGS sequence"/>
</dbReference>
<proteinExistence type="predicted"/>
<feature type="region of interest" description="Disordered" evidence="2">
    <location>
        <begin position="113"/>
        <end position="148"/>
    </location>
</feature>
<evidence type="ECO:0000256" key="2">
    <source>
        <dbReference type="SAM" id="MobiDB-lite"/>
    </source>
</evidence>
<evidence type="ECO:0000256" key="1">
    <source>
        <dbReference type="SAM" id="Coils"/>
    </source>
</evidence>